<organism evidence="2">
    <name type="scientific">uncultured Chloroflexia bacterium</name>
    <dbReference type="NCBI Taxonomy" id="1672391"/>
    <lineage>
        <taxon>Bacteria</taxon>
        <taxon>Bacillati</taxon>
        <taxon>Chloroflexota</taxon>
        <taxon>Chloroflexia</taxon>
        <taxon>environmental samples</taxon>
    </lineage>
</organism>
<gene>
    <name evidence="2" type="ORF">AVDCRST_MAG93-9638</name>
</gene>
<dbReference type="Gene3D" id="3.30.565.10">
    <property type="entry name" value="Histidine kinase-like ATPase, C-terminal domain"/>
    <property type="match status" value="1"/>
</dbReference>
<dbReference type="EMBL" id="CADCTR010003237">
    <property type="protein sequence ID" value="CAA9389188.1"/>
    <property type="molecule type" value="Genomic_DNA"/>
</dbReference>
<evidence type="ECO:0000313" key="2">
    <source>
        <dbReference type="EMBL" id="CAA9389188.1"/>
    </source>
</evidence>
<feature type="region of interest" description="Disordered" evidence="1">
    <location>
        <begin position="31"/>
        <end position="55"/>
    </location>
</feature>
<evidence type="ECO:0008006" key="3">
    <source>
        <dbReference type="Google" id="ProtNLM"/>
    </source>
</evidence>
<dbReference type="AlphaFoldDB" id="A0A6J4NJ01"/>
<protein>
    <recommendedName>
        <fullName evidence="3">Histidine kinase/HSP90-like ATPase domain-containing protein</fullName>
    </recommendedName>
</protein>
<dbReference type="SUPFAM" id="SSF55874">
    <property type="entry name" value="ATPase domain of HSP90 chaperone/DNA topoisomerase II/histidine kinase"/>
    <property type="match status" value="1"/>
</dbReference>
<name>A0A6J4NJ01_9CHLR</name>
<evidence type="ECO:0000256" key="1">
    <source>
        <dbReference type="SAM" id="MobiDB-lite"/>
    </source>
</evidence>
<dbReference type="InterPro" id="IPR036890">
    <property type="entry name" value="HATPase_C_sf"/>
</dbReference>
<reference evidence="2" key="1">
    <citation type="submission" date="2020-02" db="EMBL/GenBank/DDBJ databases">
        <authorList>
            <person name="Meier V. D."/>
        </authorList>
    </citation>
    <scope>NUCLEOTIDE SEQUENCE</scope>
    <source>
        <strain evidence="2">AVDCRST_MAG93</strain>
    </source>
</reference>
<feature type="non-terminal residue" evidence="2">
    <location>
        <position position="1"/>
    </location>
</feature>
<sequence length="55" mass="5701">AVMLGGDITVQSEIGRGSTFTITLPIIADEPPSTRHANDEPTCALPPQQISASPV</sequence>
<accession>A0A6J4NJ01</accession>
<proteinExistence type="predicted"/>